<dbReference type="SUPFAM" id="SSF50911">
    <property type="entry name" value="Mannose 6-phosphate receptor domain"/>
    <property type="match status" value="1"/>
</dbReference>
<proteinExistence type="predicted"/>
<dbReference type="GeneID" id="25562860"/>
<sequence length="179" mass="18831">MSLNILLVALVVLVVVASSATASSSLDADDVVVVNDGPVVENVGDDLIQCESWNGTYNLQALFDAYNASGQTTSISAIPSGDGGDTDYIAYSLCRYCLFSQCLRGTFVGLITNSGSQCQSLASNLGVFNPSERGFTLAYPQVSIRFMCNLGAGIGQPVVTNSAAPYSLVWQSKYICPMA</sequence>
<organism evidence="2 3">
    <name type="scientific">Thecamonas trahens ATCC 50062</name>
    <dbReference type="NCBI Taxonomy" id="461836"/>
    <lineage>
        <taxon>Eukaryota</taxon>
        <taxon>Apusozoa</taxon>
        <taxon>Apusomonadida</taxon>
        <taxon>Apusomonadidae</taxon>
        <taxon>Thecamonas</taxon>
    </lineage>
</organism>
<keyword evidence="1" id="KW-0732">Signal</keyword>
<evidence type="ECO:0000313" key="3">
    <source>
        <dbReference type="Proteomes" id="UP000054408"/>
    </source>
</evidence>
<gene>
    <name evidence="2" type="ORF">AMSG_03246</name>
</gene>
<dbReference type="RefSeq" id="XP_013760090.1">
    <property type="nucleotide sequence ID" value="XM_013904636.1"/>
</dbReference>
<protein>
    <recommendedName>
        <fullName evidence="4">Secreted protein</fullName>
    </recommendedName>
</protein>
<reference evidence="2 3" key="1">
    <citation type="submission" date="2010-05" db="EMBL/GenBank/DDBJ databases">
        <title>The Genome Sequence of Thecamonas trahens ATCC 50062.</title>
        <authorList>
            <consortium name="The Broad Institute Genome Sequencing Platform"/>
            <person name="Russ C."/>
            <person name="Cuomo C."/>
            <person name="Shea T."/>
            <person name="Young S.K."/>
            <person name="Zeng Q."/>
            <person name="Koehrsen M."/>
            <person name="Haas B."/>
            <person name="Borodovsky M."/>
            <person name="Guigo R."/>
            <person name="Alvarado L."/>
            <person name="Berlin A."/>
            <person name="Bochicchio J."/>
            <person name="Borenstein D."/>
            <person name="Chapman S."/>
            <person name="Chen Z."/>
            <person name="Freedman E."/>
            <person name="Gellesch M."/>
            <person name="Goldberg J."/>
            <person name="Griggs A."/>
            <person name="Gujja S."/>
            <person name="Heilman E."/>
            <person name="Heiman D."/>
            <person name="Hepburn T."/>
            <person name="Howarth C."/>
            <person name="Jen D."/>
            <person name="Larson L."/>
            <person name="Mehta T."/>
            <person name="Park D."/>
            <person name="Pearson M."/>
            <person name="Roberts A."/>
            <person name="Saif S."/>
            <person name="Shenoy N."/>
            <person name="Sisk P."/>
            <person name="Stolte C."/>
            <person name="Sykes S."/>
            <person name="Thomson T."/>
            <person name="Walk T."/>
            <person name="White J."/>
            <person name="Yandava C."/>
            <person name="Burger G."/>
            <person name="Gray M.W."/>
            <person name="Holland P.W.H."/>
            <person name="King N."/>
            <person name="Lang F.B.F."/>
            <person name="Roger A.J."/>
            <person name="Ruiz-Trillo I."/>
            <person name="Lander E."/>
            <person name="Nusbaum C."/>
        </authorList>
    </citation>
    <scope>NUCLEOTIDE SEQUENCE [LARGE SCALE GENOMIC DNA]</scope>
    <source>
        <strain evidence="2 3">ATCC 50062</strain>
    </source>
</reference>
<dbReference type="InterPro" id="IPR009011">
    <property type="entry name" value="Man6P_isomerase_rcpt-bd_dom_sf"/>
</dbReference>
<dbReference type="EMBL" id="GL349444">
    <property type="protein sequence ID" value="KNC46815.1"/>
    <property type="molecule type" value="Genomic_DNA"/>
</dbReference>
<evidence type="ECO:0000256" key="1">
    <source>
        <dbReference type="SAM" id="SignalP"/>
    </source>
</evidence>
<dbReference type="Proteomes" id="UP000054408">
    <property type="component" value="Unassembled WGS sequence"/>
</dbReference>
<feature type="signal peptide" evidence="1">
    <location>
        <begin position="1"/>
        <end position="22"/>
    </location>
</feature>
<name>A0A0L0D3L1_THETB</name>
<evidence type="ECO:0000313" key="2">
    <source>
        <dbReference type="EMBL" id="KNC46815.1"/>
    </source>
</evidence>
<feature type="chain" id="PRO_5005537139" description="Secreted protein" evidence="1">
    <location>
        <begin position="23"/>
        <end position="179"/>
    </location>
</feature>
<keyword evidence="3" id="KW-1185">Reference proteome</keyword>
<accession>A0A0L0D3L1</accession>
<evidence type="ECO:0008006" key="4">
    <source>
        <dbReference type="Google" id="ProtNLM"/>
    </source>
</evidence>
<dbReference type="AlphaFoldDB" id="A0A0L0D3L1"/>